<dbReference type="PANTHER" id="PTHR37423">
    <property type="entry name" value="SOLUBLE LYTIC MUREIN TRANSGLYCOSYLASE-RELATED"/>
    <property type="match status" value="1"/>
</dbReference>
<dbReference type="Pfam" id="PF01464">
    <property type="entry name" value="SLT"/>
    <property type="match status" value="2"/>
</dbReference>
<reference evidence="6 7" key="1">
    <citation type="submission" date="2019-12" db="EMBL/GenBank/DDBJ databases">
        <title>Shinella kummerowiae sp. nov., a symbiotic bacterium isolated from root nodules of the herbal legume Kummerowia stipulacea.</title>
        <authorList>
            <person name="Gao J."/>
        </authorList>
    </citation>
    <scope>NUCLEOTIDE SEQUENCE [LARGE SCALE GENOMIC DNA]</scope>
    <source>
        <strain evidence="6 7">CCBAU 25048</strain>
    </source>
</reference>
<dbReference type="OrthoDB" id="9801695at2"/>
<gene>
    <name evidence="6" type="ORF">GR138_27660</name>
</gene>
<evidence type="ECO:0000256" key="2">
    <source>
        <dbReference type="ARBA" id="ARBA00009387"/>
    </source>
</evidence>
<dbReference type="CDD" id="cd00254">
    <property type="entry name" value="LT-like"/>
    <property type="match status" value="2"/>
</dbReference>
<evidence type="ECO:0000259" key="5">
    <source>
        <dbReference type="Pfam" id="PF01464"/>
    </source>
</evidence>
<sequence length="690" mass="72825">MGSGVPSGASLPGDGQQAVPTSIILSSLSPLADAADVPAGASLAADASPPSSICDDPPAGTTTITTGGLEVVRLLNGKLKLPAPKRLSNKFSERQIAMREKAADVGLRFASSPGVRKARLDKPVFIKLFTTLVHRESGFEPRAVSPVGARGLGQLMPSTARALGVKDSFAPDENLVGAATYLTDMLDKFGSPELALAAYNAGPGAVEKYRGIPPYRETRQYVADIFHEILREPHPLYVTARVAQPDEQPNVDVLLTALAVDETAPVEKDAFATVLKETPRRAQANTMIQLAAYAGTPETATVQKASFKLAQASAILPRQEPEKKPEKDADGTPASATDDKPLKATPAPPDLSTLPEPRVFVGELSKAQQALRDTAVDIALAHAKASGVENAGLSEEAFAALFVALIRRESSFNERAVSLEGAKGLGQLKPETLRDLGVKDPFSARENLEASATHFVGLLDEFRSPALALAAYNAGAVAVQEKGALPDDLKTRQFIADVLHDIRQDPLPDFVVARLDKQPLEKQPPEKQPDVLVATAAHAMQQTVASELARRSLGKTEPEPRQASGVVSKQPAKLPVVTPLVKRPALAATMSPIAFSDWVTGKLTFGKLVAAVTFAFLVTGFCSLIADLSGGRRASPDRKQASPSDEGRRPDAVEGSAPLTLVTPDGGQDAAEQHENGPQLPVLEESKVAA</sequence>
<feature type="compositionally biased region" description="Basic and acidic residues" evidence="3">
    <location>
        <begin position="634"/>
        <end position="652"/>
    </location>
</feature>
<evidence type="ECO:0000256" key="3">
    <source>
        <dbReference type="SAM" id="MobiDB-lite"/>
    </source>
</evidence>
<dbReference type="InterPro" id="IPR023346">
    <property type="entry name" value="Lysozyme-like_dom_sf"/>
</dbReference>
<dbReference type="EMBL" id="WUMK01000014">
    <property type="protein sequence ID" value="MXN48983.1"/>
    <property type="molecule type" value="Genomic_DNA"/>
</dbReference>
<protein>
    <submittedName>
        <fullName evidence="6">Transglycosylase SLT domain-containing protein</fullName>
    </submittedName>
</protein>
<dbReference type="InterPro" id="IPR008258">
    <property type="entry name" value="Transglycosylase_SLT_dom_1"/>
</dbReference>
<feature type="region of interest" description="Disordered" evidence="3">
    <location>
        <begin position="314"/>
        <end position="356"/>
    </location>
</feature>
<organism evidence="6 7">
    <name type="scientific">Shinella kummerowiae</name>
    <dbReference type="NCBI Taxonomy" id="417745"/>
    <lineage>
        <taxon>Bacteria</taxon>
        <taxon>Pseudomonadati</taxon>
        <taxon>Pseudomonadota</taxon>
        <taxon>Alphaproteobacteria</taxon>
        <taxon>Hyphomicrobiales</taxon>
        <taxon>Rhizobiaceae</taxon>
        <taxon>Shinella</taxon>
    </lineage>
</organism>
<feature type="compositionally biased region" description="Low complexity" evidence="3">
    <location>
        <begin position="42"/>
        <end position="52"/>
    </location>
</feature>
<feature type="domain" description="Transglycosylase SLT" evidence="5">
    <location>
        <begin position="398"/>
        <end position="493"/>
    </location>
</feature>
<evidence type="ECO:0000256" key="4">
    <source>
        <dbReference type="SAM" id="Phobius"/>
    </source>
</evidence>
<keyword evidence="4" id="KW-0472">Membrane</keyword>
<dbReference type="PANTHER" id="PTHR37423:SF2">
    <property type="entry name" value="MEMBRANE-BOUND LYTIC MUREIN TRANSGLYCOSYLASE C"/>
    <property type="match status" value="1"/>
</dbReference>
<dbReference type="SUPFAM" id="SSF53955">
    <property type="entry name" value="Lysozyme-like"/>
    <property type="match status" value="2"/>
</dbReference>
<feature type="region of interest" description="Disordered" evidence="3">
    <location>
        <begin position="630"/>
        <end position="690"/>
    </location>
</feature>
<feature type="transmembrane region" description="Helical" evidence="4">
    <location>
        <begin position="608"/>
        <end position="629"/>
    </location>
</feature>
<dbReference type="Proteomes" id="UP000435802">
    <property type="component" value="Unassembled WGS sequence"/>
</dbReference>
<comment type="similarity">
    <text evidence="1">Belongs to the transglycosylase Slt family.</text>
</comment>
<comment type="caution">
    <text evidence="6">The sequence shown here is derived from an EMBL/GenBank/DDBJ whole genome shotgun (WGS) entry which is preliminary data.</text>
</comment>
<name>A0A6N8SKM2_9HYPH</name>
<feature type="compositionally biased region" description="Basic and acidic residues" evidence="3">
    <location>
        <begin position="319"/>
        <end position="330"/>
    </location>
</feature>
<dbReference type="RefSeq" id="WP_160862467.1">
    <property type="nucleotide sequence ID" value="NZ_WUMK01000014.1"/>
</dbReference>
<keyword evidence="7" id="KW-1185">Reference proteome</keyword>
<dbReference type="AlphaFoldDB" id="A0A6N8SKM2"/>
<feature type="region of interest" description="Disordered" evidence="3">
    <location>
        <begin position="547"/>
        <end position="568"/>
    </location>
</feature>
<comment type="similarity">
    <text evidence="2">Belongs to the virb1 family.</text>
</comment>
<proteinExistence type="inferred from homology"/>
<keyword evidence="4" id="KW-1133">Transmembrane helix</keyword>
<evidence type="ECO:0000313" key="6">
    <source>
        <dbReference type="EMBL" id="MXN48983.1"/>
    </source>
</evidence>
<dbReference type="Gene3D" id="1.10.530.10">
    <property type="match status" value="2"/>
</dbReference>
<evidence type="ECO:0000313" key="7">
    <source>
        <dbReference type="Proteomes" id="UP000435802"/>
    </source>
</evidence>
<accession>A0A6N8SKM2</accession>
<keyword evidence="4" id="KW-0812">Transmembrane</keyword>
<feature type="compositionally biased region" description="Basic and acidic residues" evidence="3">
    <location>
        <begin position="548"/>
        <end position="560"/>
    </location>
</feature>
<feature type="region of interest" description="Disordered" evidence="3">
    <location>
        <begin position="42"/>
        <end position="61"/>
    </location>
</feature>
<feature type="domain" description="Transglycosylase SLT" evidence="5">
    <location>
        <begin position="124"/>
        <end position="217"/>
    </location>
</feature>
<evidence type="ECO:0000256" key="1">
    <source>
        <dbReference type="ARBA" id="ARBA00007734"/>
    </source>
</evidence>